<dbReference type="AlphaFoldDB" id="A0A0A9FSE8"/>
<dbReference type="EMBL" id="GBRH01182704">
    <property type="protein sequence ID" value="JAE15192.1"/>
    <property type="molecule type" value="Transcribed_RNA"/>
</dbReference>
<evidence type="ECO:0000313" key="1">
    <source>
        <dbReference type="EMBL" id="JAE15192.1"/>
    </source>
</evidence>
<proteinExistence type="predicted"/>
<protein>
    <submittedName>
        <fullName evidence="1">Uncharacterized protein</fullName>
    </submittedName>
</protein>
<name>A0A0A9FSE8_ARUDO</name>
<sequence length="92" mass="10644">MLIFSFVIHPCFLSDEKLSAKFCRNICSIYCSKQGSMICVVWNIFLCFYKRSVHICILVRDLWGGGGIICFGSTKKAWSQLRLFQLLRHSMV</sequence>
<organism evidence="1">
    <name type="scientific">Arundo donax</name>
    <name type="common">Giant reed</name>
    <name type="synonym">Donax arundinaceus</name>
    <dbReference type="NCBI Taxonomy" id="35708"/>
    <lineage>
        <taxon>Eukaryota</taxon>
        <taxon>Viridiplantae</taxon>
        <taxon>Streptophyta</taxon>
        <taxon>Embryophyta</taxon>
        <taxon>Tracheophyta</taxon>
        <taxon>Spermatophyta</taxon>
        <taxon>Magnoliopsida</taxon>
        <taxon>Liliopsida</taxon>
        <taxon>Poales</taxon>
        <taxon>Poaceae</taxon>
        <taxon>PACMAD clade</taxon>
        <taxon>Arundinoideae</taxon>
        <taxon>Arundineae</taxon>
        <taxon>Arundo</taxon>
    </lineage>
</organism>
<accession>A0A0A9FSE8</accession>
<reference evidence="1" key="1">
    <citation type="submission" date="2014-09" db="EMBL/GenBank/DDBJ databases">
        <authorList>
            <person name="Magalhaes I.L.F."/>
            <person name="Oliveira U."/>
            <person name="Santos F.R."/>
            <person name="Vidigal T.H.D.A."/>
            <person name="Brescovit A.D."/>
            <person name="Santos A.J."/>
        </authorList>
    </citation>
    <scope>NUCLEOTIDE SEQUENCE</scope>
    <source>
        <tissue evidence="1">Shoot tissue taken approximately 20 cm above the soil surface</tissue>
    </source>
</reference>
<reference evidence="1" key="2">
    <citation type="journal article" date="2015" name="Data Brief">
        <title>Shoot transcriptome of the giant reed, Arundo donax.</title>
        <authorList>
            <person name="Barrero R.A."/>
            <person name="Guerrero F.D."/>
            <person name="Moolhuijzen P."/>
            <person name="Goolsby J.A."/>
            <person name="Tidwell J."/>
            <person name="Bellgard S.E."/>
            <person name="Bellgard M.I."/>
        </authorList>
    </citation>
    <scope>NUCLEOTIDE SEQUENCE</scope>
    <source>
        <tissue evidence="1">Shoot tissue taken approximately 20 cm above the soil surface</tissue>
    </source>
</reference>